<name>A0A0B2B7U9_9ACTN</name>
<dbReference type="GO" id="GO:0006083">
    <property type="term" value="P:acetate metabolic process"/>
    <property type="evidence" value="ECO:0007669"/>
    <property type="project" value="InterPro"/>
</dbReference>
<dbReference type="GO" id="GO:0016787">
    <property type="term" value="F:hydrolase activity"/>
    <property type="evidence" value="ECO:0007669"/>
    <property type="project" value="UniProtKB-KW"/>
</dbReference>
<gene>
    <name evidence="2" type="ORF">CLV56_2120</name>
</gene>
<keyword evidence="3" id="KW-1185">Reference proteome</keyword>
<dbReference type="Proteomes" id="UP000230842">
    <property type="component" value="Unassembled WGS sequence"/>
</dbReference>
<dbReference type="Pfam" id="PF13336">
    <property type="entry name" value="AcetylCoA_hyd_C"/>
    <property type="match status" value="1"/>
</dbReference>
<dbReference type="EMBL" id="PGEZ01000001">
    <property type="protein sequence ID" value="PJJ57881.1"/>
    <property type="molecule type" value="Genomic_DNA"/>
</dbReference>
<dbReference type="Gene3D" id="3.40.1080.20">
    <property type="entry name" value="Acetyl-CoA hydrolase/transferase C-terminal domain"/>
    <property type="match status" value="1"/>
</dbReference>
<organism evidence="2 3">
    <name type="scientific">Mumia flava</name>
    <dbReference type="NCBI Taxonomy" id="1348852"/>
    <lineage>
        <taxon>Bacteria</taxon>
        <taxon>Bacillati</taxon>
        <taxon>Actinomycetota</taxon>
        <taxon>Actinomycetes</taxon>
        <taxon>Propionibacteriales</taxon>
        <taxon>Nocardioidaceae</taxon>
        <taxon>Mumia</taxon>
    </lineage>
</organism>
<keyword evidence="2" id="KW-0378">Hydrolase</keyword>
<dbReference type="InterPro" id="IPR026888">
    <property type="entry name" value="AcetylCoA_hyd_C"/>
</dbReference>
<dbReference type="InterPro" id="IPR038460">
    <property type="entry name" value="AcetylCoA_hyd_C_sf"/>
</dbReference>
<evidence type="ECO:0000259" key="1">
    <source>
        <dbReference type="Pfam" id="PF13336"/>
    </source>
</evidence>
<dbReference type="SUPFAM" id="SSF100950">
    <property type="entry name" value="NagB/RpiA/CoA transferase-like"/>
    <property type="match status" value="2"/>
</dbReference>
<dbReference type="OrthoDB" id="9801795at2"/>
<reference evidence="2 3" key="1">
    <citation type="submission" date="2017-11" db="EMBL/GenBank/DDBJ databases">
        <title>Genomic Encyclopedia of Archaeal and Bacterial Type Strains, Phase II (KMG-II): From Individual Species to Whole Genera.</title>
        <authorList>
            <person name="Goeker M."/>
        </authorList>
    </citation>
    <scope>NUCLEOTIDE SEQUENCE [LARGE SCALE GENOMIC DNA]</scope>
    <source>
        <strain evidence="2 3">DSM 27763</strain>
    </source>
</reference>
<comment type="caution">
    <text evidence="2">The sequence shown here is derived from an EMBL/GenBank/DDBJ whole genome shotgun (WGS) entry which is preliminary data.</text>
</comment>
<evidence type="ECO:0000313" key="3">
    <source>
        <dbReference type="Proteomes" id="UP000230842"/>
    </source>
</evidence>
<dbReference type="InterPro" id="IPR046433">
    <property type="entry name" value="ActCoA_hydro"/>
</dbReference>
<feature type="domain" description="Acetyl-CoA hydrolase/transferase C-terminal" evidence="1">
    <location>
        <begin position="252"/>
        <end position="402"/>
    </location>
</feature>
<dbReference type="Gene3D" id="3.30.750.70">
    <property type="entry name" value="4-hydroxybutyrate coenzyme like domains"/>
    <property type="match status" value="1"/>
</dbReference>
<protein>
    <submittedName>
        <fullName evidence="2">Acyl-CoA hydrolase</fullName>
    </submittedName>
</protein>
<dbReference type="GO" id="GO:0008775">
    <property type="term" value="F:acetate CoA-transferase activity"/>
    <property type="evidence" value="ECO:0007669"/>
    <property type="project" value="InterPro"/>
</dbReference>
<dbReference type="InterPro" id="IPR037171">
    <property type="entry name" value="NagB/RpiA_transferase-like"/>
</dbReference>
<evidence type="ECO:0000313" key="2">
    <source>
        <dbReference type="EMBL" id="PJJ57881.1"/>
    </source>
</evidence>
<dbReference type="PANTHER" id="PTHR21432">
    <property type="entry name" value="ACETYL-COA HYDROLASE-RELATED"/>
    <property type="match status" value="1"/>
</dbReference>
<dbReference type="PANTHER" id="PTHR21432:SF20">
    <property type="entry name" value="ACETYL-COA HYDROLASE"/>
    <property type="match status" value="1"/>
</dbReference>
<dbReference type="Gene3D" id="3.40.1080.10">
    <property type="entry name" value="Glutaconate Coenzyme A-transferase"/>
    <property type="match status" value="1"/>
</dbReference>
<proteinExistence type="predicted"/>
<dbReference type="AlphaFoldDB" id="A0A0B2B7U9"/>
<sequence length="408" mass="43987">MTPIDEKTLAVLLSALPGTPRLVASGNFATPYTLLELADAQIESFALHMLNAQAPIPDRDGIVLETAFVGPGMRNSPRLRYFPCRLSVVPDLLQRTLPPDVVLLHTSTPRRGAVSLGIEVNILPAAIEAVRRRGGIVIAQMNPRMPFTFGDAVVPLDVIDYGFEVDARLPSPDPVRPSPAAAAIGERVAHRVSDGATLQAGIGAIPDAVIAGLRDRRELGVWTEMFSDGVLDLEHAGVLRHDEPLTASFLFGSRRLYDWVHENDRVHVLRVEKTNNPALIAAKPAMTSVNTALQVDLYAQANATRIGHRIYSGIGGQTDFIVGALHSPGGQALLALQSWHPRADVSTIVPMIDEATTSSQMSAVVTEHGVAELFGYDERAQARHLIEQAAHPDAREDLWEEAAALGLA</sequence>
<accession>A0A0B2B7U9</accession>